<evidence type="ECO:0000313" key="1">
    <source>
        <dbReference type="EMBL" id="KAF8884730.1"/>
    </source>
</evidence>
<reference evidence="1" key="1">
    <citation type="submission" date="2020-11" db="EMBL/GenBank/DDBJ databases">
        <authorList>
            <consortium name="DOE Joint Genome Institute"/>
            <person name="Ahrendt S."/>
            <person name="Riley R."/>
            <person name="Andreopoulos W."/>
            <person name="LaButti K."/>
            <person name="Pangilinan J."/>
            <person name="Ruiz-duenas F.J."/>
            <person name="Barrasa J.M."/>
            <person name="Sanchez-Garcia M."/>
            <person name="Camarero S."/>
            <person name="Miyauchi S."/>
            <person name="Serrano A."/>
            <person name="Linde D."/>
            <person name="Babiker R."/>
            <person name="Drula E."/>
            <person name="Ayuso-Fernandez I."/>
            <person name="Pacheco R."/>
            <person name="Padilla G."/>
            <person name="Ferreira P."/>
            <person name="Barriuso J."/>
            <person name="Kellner H."/>
            <person name="Castanera R."/>
            <person name="Alfaro M."/>
            <person name="Ramirez L."/>
            <person name="Pisabarro A.G."/>
            <person name="Kuo A."/>
            <person name="Tritt A."/>
            <person name="Lipzen A."/>
            <person name="He G."/>
            <person name="Yan M."/>
            <person name="Ng V."/>
            <person name="Cullen D."/>
            <person name="Martin F."/>
            <person name="Rosso M.-N."/>
            <person name="Henrissat B."/>
            <person name="Hibbett D."/>
            <person name="Martinez A.T."/>
            <person name="Grigoriev I.V."/>
        </authorList>
    </citation>
    <scope>NUCLEOTIDE SEQUENCE</scope>
    <source>
        <strain evidence="1">AH 44721</strain>
    </source>
</reference>
<accession>A0A9P5NI22</accession>
<keyword evidence="2" id="KW-1185">Reference proteome</keyword>
<dbReference type="Proteomes" id="UP000724874">
    <property type="component" value="Unassembled WGS sequence"/>
</dbReference>
<dbReference type="AlphaFoldDB" id="A0A9P5NI22"/>
<name>A0A9P5NI22_GYMJU</name>
<evidence type="ECO:0008006" key="3">
    <source>
        <dbReference type="Google" id="ProtNLM"/>
    </source>
</evidence>
<dbReference type="SUPFAM" id="SSF81383">
    <property type="entry name" value="F-box domain"/>
    <property type="match status" value="1"/>
</dbReference>
<comment type="caution">
    <text evidence="1">The sequence shown here is derived from an EMBL/GenBank/DDBJ whole genome shotgun (WGS) entry which is preliminary data.</text>
</comment>
<proteinExistence type="predicted"/>
<dbReference type="Gene3D" id="1.20.1280.50">
    <property type="match status" value="1"/>
</dbReference>
<dbReference type="EMBL" id="JADNYJ010000106">
    <property type="protein sequence ID" value="KAF8884730.1"/>
    <property type="molecule type" value="Genomic_DNA"/>
</dbReference>
<organism evidence="1 2">
    <name type="scientific">Gymnopilus junonius</name>
    <name type="common">Spectacular rustgill mushroom</name>
    <name type="synonym">Gymnopilus spectabilis subsp. junonius</name>
    <dbReference type="NCBI Taxonomy" id="109634"/>
    <lineage>
        <taxon>Eukaryota</taxon>
        <taxon>Fungi</taxon>
        <taxon>Dikarya</taxon>
        <taxon>Basidiomycota</taxon>
        <taxon>Agaricomycotina</taxon>
        <taxon>Agaricomycetes</taxon>
        <taxon>Agaricomycetidae</taxon>
        <taxon>Agaricales</taxon>
        <taxon>Agaricineae</taxon>
        <taxon>Hymenogastraceae</taxon>
        <taxon>Gymnopilus</taxon>
    </lineage>
</organism>
<dbReference type="OrthoDB" id="3248197at2759"/>
<dbReference type="InterPro" id="IPR036047">
    <property type="entry name" value="F-box-like_dom_sf"/>
</dbReference>
<gene>
    <name evidence="1" type="ORF">CPB84DRAFT_1712934</name>
</gene>
<evidence type="ECO:0000313" key="2">
    <source>
        <dbReference type="Proteomes" id="UP000724874"/>
    </source>
</evidence>
<protein>
    <recommendedName>
        <fullName evidence="3">F-box domain-containing protein</fullName>
    </recommendedName>
</protein>
<sequence length="603" mass="68986">MAWAFNSPLSRELRTNYVPDEAERVEIEQYLQEPERRMADFEKEMTFRQRALEHFTTERDRLQSVIQQHRVLLSPVRVLPNDILLSIFLFCLPVEHNAVMDPTQPPMVLGLVCSRWRFIAYNSPHLWASLHIPLPRYPSYPAISLPDVREIFQARMFLHQAAIRQWLTRSRSRPLSVSLYVTSSSWDGTAADDYLAYLVLLISFFYRIRVLEVTLPSGYFYTFFASLTPEQLPMLETLRLSFVDDRPVGGTANQQDKKWTSSGLLITRTLREMHLIQFPSLIPYLEINWRLLTSLDIIYSTQVWRDRGFTLNEAYAVLAQCSNLVHLGIELTDPSHTICPLRLISLPHLHSLTLLDAAYNLASLLDRMLVPNLKCIRYETKYAPSPSRRSPLLVLLASNNQGTEQLTMNVEFLSLPELNWCFFYAPNLTHFSHVWKRVSTEQAVYLSTLRGLPVDFIRAFLELLIPNQQGIRMCSWPGLTHVYVKGANPAFIDDAFIKRFIDARRRSGDTKRRAVQDVLTPASLLQVEIEFGHGFISQPPVLNVNQLQSRLGLGPGLASLVGASSIASEPMSPMAVNFLRPDHSLELVTPGRFERGLAFDSTL</sequence>